<dbReference type="OrthoDB" id="9809354at2"/>
<keyword evidence="6 8" id="KW-0378">Hydrolase</keyword>
<dbReference type="GO" id="GO:0006508">
    <property type="term" value="P:proteolysis"/>
    <property type="evidence" value="ECO:0007669"/>
    <property type="project" value="UniProtKB-KW"/>
</dbReference>
<feature type="binding site" evidence="8">
    <location>
        <position position="351"/>
    </location>
    <ligand>
        <name>Mn(2+)</name>
        <dbReference type="ChEBI" id="CHEBI:29035"/>
        <label>1</label>
    </ligand>
</feature>
<dbReference type="EMBL" id="BAFK01000017">
    <property type="protein sequence ID" value="GAB59789.1"/>
    <property type="molecule type" value="Genomic_DNA"/>
</dbReference>
<dbReference type="RefSeq" id="WP_008222703.1">
    <property type="nucleotide sequence ID" value="NZ_BAFK01000017.1"/>
</dbReference>
<feature type="active site" evidence="8">
    <location>
        <position position="280"/>
    </location>
</feature>
<proteinExistence type="inferred from homology"/>
<keyword evidence="7 8" id="KW-0464">Manganese</keyword>
<comment type="catalytic activity">
    <reaction evidence="1 8">
        <text>Release of an N-terminal amino acid, Xaa-|-Yaa-, in which Xaa is preferably Leu, but may be other amino acids including Pro although not Arg or Lys, and Yaa may be Pro. Amino acid amides and methyl esters are also readily hydrolyzed, but rates on arylamides are exceedingly low.</text>
        <dbReference type="EC" id="3.4.11.1"/>
    </reaction>
</comment>
<evidence type="ECO:0000256" key="7">
    <source>
        <dbReference type="ARBA" id="ARBA00023211"/>
    </source>
</evidence>
<feature type="active site" evidence="8">
    <location>
        <position position="355"/>
    </location>
</feature>
<dbReference type="SUPFAM" id="SSF53187">
    <property type="entry name" value="Zn-dependent exopeptidases"/>
    <property type="match status" value="1"/>
</dbReference>
<evidence type="ECO:0000259" key="10">
    <source>
        <dbReference type="PROSITE" id="PS00631"/>
    </source>
</evidence>
<name>I1E0G1_9GAMM</name>
<dbReference type="CDD" id="cd00433">
    <property type="entry name" value="Peptidase_M17"/>
    <property type="match status" value="1"/>
</dbReference>
<dbReference type="GO" id="GO:0030145">
    <property type="term" value="F:manganese ion binding"/>
    <property type="evidence" value="ECO:0007669"/>
    <property type="project" value="UniProtKB-UniRule"/>
</dbReference>
<feature type="binding site" evidence="8">
    <location>
        <position position="353"/>
    </location>
    <ligand>
        <name>Mn(2+)</name>
        <dbReference type="ChEBI" id="CHEBI:29035"/>
        <label>1</label>
    </ligand>
</feature>
<dbReference type="PANTHER" id="PTHR11963:SF23">
    <property type="entry name" value="CYTOSOL AMINOPEPTIDASE"/>
    <property type="match status" value="1"/>
</dbReference>
<feature type="binding site" evidence="8">
    <location>
        <position position="292"/>
    </location>
    <ligand>
        <name>Mn(2+)</name>
        <dbReference type="ChEBI" id="CHEBI:29035"/>
        <label>2</label>
    </ligand>
</feature>
<evidence type="ECO:0000256" key="3">
    <source>
        <dbReference type="ARBA" id="ARBA00009528"/>
    </source>
</evidence>
<dbReference type="EC" id="3.4.11.10" evidence="8"/>
<comment type="similarity">
    <text evidence="3 8">Belongs to the peptidase M17 family.</text>
</comment>
<feature type="binding site" evidence="8">
    <location>
        <position position="273"/>
    </location>
    <ligand>
        <name>Mn(2+)</name>
        <dbReference type="ChEBI" id="CHEBI:29035"/>
        <label>2</label>
    </ligand>
</feature>
<comment type="catalytic activity">
    <reaction evidence="2 8">
        <text>Release of an N-terminal amino acid, preferentially leucine, but not glutamic or aspartic acids.</text>
        <dbReference type="EC" id="3.4.11.10"/>
    </reaction>
</comment>
<comment type="subcellular location">
    <subcellularLocation>
        <location evidence="8">Cytoplasm</location>
    </subcellularLocation>
</comment>
<evidence type="ECO:0000256" key="8">
    <source>
        <dbReference type="HAMAP-Rule" id="MF_00181"/>
    </source>
</evidence>
<dbReference type="InterPro" id="IPR043472">
    <property type="entry name" value="Macro_dom-like"/>
</dbReference>
<dbReference type="InterPro" id="IPR008283">
    <property type="entry name" value="Peptidase_M17_N"/>
</dbReference>
<feature type="binding site" evidence="8">
    <location>
        <position position="353"/>
    </location>
    <ligand>
        <name>Mn(2+)</name>
        <dbReference type="ChEBI" id="CHEBI:29035"/>
        <label>2</label>
    </ligand>
</feature>
<dbReference type="NCBIfam" id="NF002077">
    <property type="entry name" value="PRK00913.2-4"/>
    <property type="match status" value="1"/>
</dbReference>
<dbReference type="Pfam" id="PF00883">
    <property type="entry name" value="Peptidase_M17"/>
    <property type="match status" value="1"/>
</dbReference>
<evidence type="ECO:0000256" key="5">
    <source>
        <dbReference type="ARBA" id="ARBA00022670"/>
    </source>
</evidence>
<keyword evidence="12" id="KW-1185">Reference proteome</keyword>
<feature type="binding site" evidence="8">
    <location>
        <position position="273"/>
    </location>
    <ligand>
        <name>Mn(2+)</name>
        <dbReference type="ChEBI" id="CHEBI:29035"/>
        <label>1</label>
    </ligand>
</feature>
<dbReference type="PROSITE" id="PS00631">
    <property type="entry name" value="CYTOSOL_AP"/>
    <property type="match status" value="1"/>
</dbReference>
<evidence type="ECO:0000256" key="4">
    <source>
        <dbReference type="ARBA" id="ARBA00022438"/>
    </source>
</evidence>
<dbReference type="HAMAP" id="MF_00181">
    <property type="entry name" value="Cytosol_peptidase_M17"/>
    <property type="match status" value="1"/>
</dbReference>
<dbReference type="InterPro" id="IPR011356">
    <property type="entry name" value="Leucine_aapep/pepB"/>
</dbReference>
<protein>
    <recommendedName>
        <fullName evidence="8">Probable cytosol aminopeptidase</fullName>
        <ecNumber evidence="8">3.4.11.1</ecNumber>
    </recommendedName>
    <alternativeName>
        <fullName evidence="8">Leucine aminopeptidase</fullName>
        <shortName evidence="8">LAP</shortName>
        <ecNumber evidence="8">3.4.11.10</ecNumber>
    </alternativeName>
    <alternativeName>
        <fullName evidence="8">Leucyl aminopeptidase</fullName>
    </alternativeName>
</protein>
<feature type="signal peptide" evidence="9">
    <location>
        <begin position="1"/>
        <end position="18"/>
    </location>
</feature>
<dbReference type="Gene3D" id="3.40.630.10">
    <property type="entry name" value="Zn peptidases"/>
    <property type="match status" value="1"/>
</dbReference>
<dbReference type="SUPFAM" id="SSF52949">
    <property type="entry name" value="Macro domain-like"/>
    <property type="match status" value="1"/>
</dbReference>
<keyword evidence="8" id="KW-0479">Metal-binding</keyword>
<dbReference type="PRINTS" id="PR00481">
    <property type="entry name" value="LAMNOPPTDASE"/>
</dbReference>
<comment type="caution">
    <text evidence="11">The sequence shown here is derived from an EMBL/GenBank/DDBJ whole genome shotgun (WGS) entry which is preliminary data.</text>
</comment>
<gene>
    <name evidence="11" type="primary">pepA1</name>
    <name evidence="8" type="synonym">pepA</name>
    <name evidence="11" type="ORF">RNAN_2801</name>
</gene>
<evidence type="ECO:0000256" key="9">
    <source>
        <dbReference type="SAM" id="SignalP"/>
    </source>
</evidence>
<dbReference type="GO" id="GO:0005737">
    <property type="term" value="C:cytoplasm"/>
    <property type="evidence" value="ECO:0007669"/>
    <property type="project" value="UniProtKB-SubCell"/>
</dbReference>
<dbReference type="Pfam" id="PF02789">
    <property type="entry name" value="Peptidase_M17_N"/>
    <property type="match status" value="1"/>
</dbReference>
<evidence type="ECO:0000256" key="2">
    <source>
        <dbReference type="ARBA" id="ARBA00000967"/>
    </source>
</evidence>
<dbReference type="InterPro" id="IPR000819">
    <property type="entry name" value="Peptidase_M17_C"/>
</dbReference>
<dbReference type="STRING" id="562729.RNAN_2801"/>
<dbReference type="Proteomes" id="UP000004374">
    <property type="component" value="Unassembled WGS sequence"/>
</dbReference>
<sequence>MRKLLTAAGLLLSFVSSASSFTVNFTSQAPANSDTLLMLVASNTPLTDAGLKQLADSENFSGNSGQHLHYLKPASPFERYQRLMLVGAGNASEHSASKAAFIGGDIARLLSKSAAKQVVIDTSALNSSLSDTELAAQLAFGANLASYKFNRYLSNATEPTLPALHFVVSDEKAAQRRHQQLTAVANGVRLARDLTNEPAMGLAPATFAAKALELKKLGVKVTVLDEKALEKNNMGAILAVGRGSARPPRLVIAHWQGSQQAPLAIVGKGITFDTGGYNLKTQADSIIRMTSDMAGAAAALGTVAALAEQKAPVNVVALLALAENMISDRAYLPGDVINTAAGLSVEIINTDAEGRLVMADALWYAENTLKPRAIVDIATLTGAKVTALGAYYAGLLTQHEPLALQLQQAADSVNEKLWRLPLSDDMRPELKSRIADLRNTGSSAGASTAALFLQQFVKNTPFAHIDIAGNALTGSSKGITPEGATGFGVQLLTEWALTQP</sequence>
<dbReference type="AlphaFoldDB" id="I1E0G1"/>
<comment type="function">
    <text evidence="8">Presumably involved in the processing and regular turnover of intracellular proteins. Catalyzes the removal of unsubstituted N-terminal amino acids from various peptides.</text>
</comment>
<evidence type="ECO:0000313" key="11">
    <source>
        <dbReference type="EMBL" id="GAB59789.1"/>
    </source>
</evidence>
<comment type="cofactor">
    <cofactor evidence="8">
        <name>Mn(2+)</name>
        <dbReference type="ChEBI" id="CHEBI:29035"/>
    </cofactor>
    <text evidence="8">Binds 2 manganese ions per subunit.</text>
</comment>
<keyword evidence="9" id="KW-0732">Signal</keyword>
<reference evidence="11 12" key="1">
    <citation type="journal article" date="2012" name="J. Bacteriol.">
        <title>Genome Sequence of the Protease-Producing Bacterium Rheinheimera nanhaiensis E407-8T, Isolated from Deep-Sea Sediment of the South China Sea.</title>
        <authorList>
            <person name="Zhang X.-Y."/>
            <person name="Zhang Y.-J."/>
            <person name="Qin Q.-L."/>
            <person name="Xie B.-B."/>
            <person name="Chen X.-L."/>
            <person name="Zhou B.-C."/>
            <person name="Zhang Y.-Z."/>
        </authorList>
    </citation>
    <scope>NUCLEOTIDE SEQUENCE [LARGE SCALE GENOMIC DNA]</scope>
    <source>
        <strain evidence="11 12">E407-8</strain>
    </source>
</reference>
<keyword evidence="5 8" id="KW-0645">Protease</keyword>
<evidence type="ECO:0000313" key="12">
    <source>
        <dbReference type="Proteomes" id="UP000004374"/>
    </source>
</evidence>
<keyword evidence="4 8" id="KW-0031">Aminopeptidase</keyword>
<organism evidence="11 12">
    <name type="scientific">Rheinheimera nanhaiensis E407-8</name>
    <dbReference type="NCBI Taxonomy" id="562729"/>
    <lineage>
        <taxon>Bacteria</taxon>
        <taxon>Pseudomonadati</taxon>
        <taxon>Pseudomonadota</taxon>
        <taxon>Gammaproteobacteria</taxon>
        <taxon>Chromatiales</taxon>
        <taxon>Chromatiaceae</taxon>
        <taxon>Rheinheimera</taxon>
    </lineage>
</organism>
<dbReference type="EC" id="3.4.11.1" evidence="8"/>
<feature type="chain" id="PRO_5003639659" description="Probable cytosol aminopeptidase" evidence="9">
    <location>
        <begin position="19"/>
        <end position="500"/>
    </location>
</feature>
<dbReference type="GO" id="GO:0070006">
    <property type="term" value="F:metalloaminopeptidase activity"/>
    <property type="evidence" value="ECO:0007669"/>
    <property type="project" value="InterPro"/>
</dbReference>
<dbReference type="InterPro" id="IPR023042">
    <property type="entry name" value="Peptidase_M17_leu_NH2_pept"/>
</dbReference>
<accession>I1E0G1</accession>
<feature type="domain" description="Cytosol aminopeptidase" evidence="10">
    <location>
        <begin position="349"/>
        <end position="356"/>
    </location>
</feature>
<dbReference type="PANTHER" id="PTHR11963">
    <property type="entry name" value="LEUCINE AMINOPEPTIDASE-RELATED"/>
    <property type="match status" value="1"/>
</dbReference>
<evidence type="ECO:0000256" key="6">
    <source>
        <dbReference type="ARBA" id="ARBA00022801"/>
    </source>
</evidence>
<keyword evidence="8" id="KW-0963">Cytoplasm</keyword>
<dbReference type="Gene3D" id="3.40.220.10">
    <property type="entry name" value="Leucine Aminopeptidase, subunit E, domain 1"/>
    <property type="match status" value="1"/>
</dbReference>
<feature type="binding site" evidence="8">
    <location>
        <position position="268"/>
    </location>
    <ligand>
        <name>Mn(2+)</name>
        <dbReference type="ChEBI" id="CHEBI:29035"/>
        <label>2</label>
    </ligand>
</feature>
<evidence type="ECO:0000256" key="1">
    <source>
        <dbReference type="ARBA" id="ARBA00000135"/>
    </source>
</evidence>